<dbReference type="Proteomes" id="UP000636709">
    <property type="component" value="Unassembled WGS sequence"/>
</dbReference>
<name>A0A835B394_9POAL</name>
<protein>
    <submittedName>
        <fullName evidence="2">Uncharacterized protein</fullName>
    </submittedName>
</protein>
<feature type="compositionally biased region" description="Low complexity" evidence="1">
    <location>
        <begin position="64"/>
        <end position="74"/>
    </location>
</feature>
<dbReference type="EMBL" id="JACEFO010002063">
    <property type="protein sequence ID" value="KAF8686718.1"/>
    <property type="molecule type" value="Genomic_DNA"/>
</dbReference>
<proteinExistence type="predicted"/>
<evidence type="ECO:0000256" key="1">
    <source>
        <dbReference type="SAM" id="MobiDB-lite"/>
    </source>
</evidence>
<sequence length="120" mass="12105">MASGSGENQEDNQTKEPVDVLCEESCAASTTAIAAVPPPPAPLSERLQEQTHGQLEAGGRNPSPATTAEAAAPAQPKDKGIMAPSSRSSAGGKPFLPPRAASASRAREPGAGPPVFKGIH</sequence>
<dbReference type="AlphaFoldDB" id="A0A835B394"/>
<keyword evidence="3" id="KW-1185">Reference proteome</keyword>
<gene>
    <name evidence="2" type="ORF">HU200_043555</name>
</gene>
<accession>A0A835B394</accession>
<comment type="caution">
    <text evidence="2">The sequence shown here is derived from an EMBL/GenBank/DDBJ whole genome shotgun (WGS) entry which is preliminary data.</text>
</comment>
<evidence type="ECO:0000313" key="3">
    <source>
        <dbReference type="Proteomes" id="UP000636709"/>
    </source>
</evidence>
<organism evidence="2 3">
    <name type="scientific">Digitaria exilis</name>
    <dbReference type="NCBI Taxonomy" id="1010633"/>
    <lineage>
        <taxon>Eukaryota</taxon>
        <taxon>Viridiplantae</taxon>
        <taxon>Streptophyta</taxon>
        <taxon>Embryophyta</taxon>
        <taxon>Tracheophyta</taxon>
        <taxon>Spermatophyta</taxon>
        <taxon>Magnoliopsida</taxon>
        <taxon>Liliopsida</taxon>
        <taxon>Poales</taxon>
        <taxon>Poaceae</taxon>
        <taxon>PACMAD clade</taxon>
        <taxon>Panicoideae</taxon>
        <taxon>Panicodae</taxon>
        <taxon>Paniceae</taxon>
        <taxon>Anthephorinae</taxon>
        <taxon>Digitaria</taxon>
    </lineage>
</organism>
<reference evidence="2" key="1">
    <citation type="submission" date="2020-07" db="EMBL/GenBank/DDBJ databases">
        <title>Genome sequence and genetic diversity analysis of an under-domesticated orphan crop, white fonio (Digitaria exilis).</title>
        <authorList>
            <person name="Bennetzen J.L."/>
            <person name="Chen S."/>
            <person name="Ma X."/>
            <person name="Wang X."/>
            <person name="Yssel A.E.J."/>
            <person name="Chaluvadi S.R."/>
            <person name="Johnson M."/>
            <person name="Gangashetty P."/>
            <person name="Hamidou F."/>
            <person name="Sanogo M.D."/>
            <person name="Zwaenepoel A."/>
            <person name="Wallace J."/>
            <person name="Van De Peer Y."/>
            <person name="Van Deynze A."/>
        </authorList>
    </citation>
    <scope>NUCLEOTIDE SEQUENCE</scope>
    <source>
        <tissue evidence="2">Leaves</tissue>
    </source>
</reference>
<feature type="region of interest" description="Disordered" evidence="1">
    <location>
        <begin position="1"/>
        <end position="120"/>
    </location>
</feature>
<evidence type="ECO:0000313" key="2">
    <source>
        <dbReference type="EMBL" id="KAF8686718.1"/>
    </source>
</evidence>